<keyword evidence="6" id="KW-0269">Exonuclease</keyword>
<evidence type="ECO:0000256" key="4">
    <source>
        <dbReference type="ARBA" id="ARBA00022801"/>
    </source>
</evidence>
<keyword evidence="4" id="KW-0378">Hydrolase</keyword>
<dbReference type="InterPro" id="IPR011604">
    <property type="entry name" value="PDDEXK-like_dom_sf"/>
</dbReference>
<comment type="caution">
    <text evidence="13">The sequence shown here is derived from an EMBL/GenBank/DDBJ whole genome shotgun (WGS) entry which is preliminary data.</text>
</comment>
<dbReference type="GO" id="GO:0004527">
    <property type="term" value="F:exonuclease activity"/>
    <property type="evidence" value="ECO:0007669"/>
    <property type="project" value="UniProtKB-KW"/>
</dbReference>
<protein>
    <submittedName>
        <fullName evidence="13">ATP-dependent nuclease, subunit B</fullName>
    </submittedName>
</protein>
<dbReference type="Proteomes" id="UP000319783">
    <property type="component" value="Unassembled WGS sequence"/>
</dbReference>
<keyword evidence="9" id="KW-0234">DNA repair</keyword>
<evidence type="ECO:0000256" key="2">
    <source>
        <dbReference type="ARBA" id="ARBA00022741"/>
    </source>
</evidence>
<evidence type="ECO:0000256" key="8">
    <source>
        <dbReference type="ARBA" id="ARBA00023125"/>
    </source>
</evidence>
<evidence type="ECO:0000259" key="10">
    <source>
        <dbReference type="Pfam" id="PF12705"/>
    </source>
</evidence>
<dbReference type="SUPFAM" id="SSF52540">
    <property type="entry name" value="P-loop containing nucleoside triphosphate hydrolases"/>
    <property type="match status" value="1"/>
</dbReference>
<name>A0A533Q7P7_9BACT</name>
<feature type="domain" description="PD-(D/E)XK endonuclease-like" evidence="10">
    <location>
        <begin position="841"/>
        <end position="1138"/>
    </location>
</feature>
<dbReference type="InterPro" id="IPR014017">
    <property type="entry name" value="DNA_helicase_UvrD-like_C"/>
</dbReference>
<dbReference type="GO" id="GO:0006310">
    <property type="term" value="P:DNA recombination"/>
    <property type="evidence" value="ECO:0007669"/>
    <property type="project" value="TreeGrafter"/>
</dbReference>
<dbReference type="EMBL" id="SULG01000125">
    <property type="protein sequence ID" value="TLD40169.1"/>
    <property type="molecule type" value="Genomic_DNA"/>
</dbReference>
<dbReference type="PANTHER" id="PTHR30591">
    <property type="entry name" value="RECBCD ENZYME SUBUNIT RECC"/>
    <property type="match status" value="1"/>
</dbReference>
<evidence type="ECO:0000256" key="5">
    <source>
        <dbReference type="ARBA" id="ARBA00022806"/>
    </source>
</evidence>
<evidence type="ECO:0000259" key="12">
    <source>
        <dbReference type="Pfam" id="PF21445"/>
    </source>
</evidence>
<evidence type="ECO:0000313" key="13">
    <source>
        <dbReference type="EMBL" id="TLD40169.1"/>
    </source>
</evidence>
<keyword evidence="3" id="KW-0227">DNA damage</keyword>
<dbReference type="Pfam" id="PF12705">
    <property type="entry name" value="PDDEXK_1"/>
    <property type="match status" value="1"/>
</dbReference>
<dbReference type="Gene3D" id="3.40.50.300">
    <property type="entry name" value="P-loop containing nucleotide triphosphate hydrolases"/>
    <property type="match status" value="2"/>
</dbReference>
<dbReference type="InterPro" id="IPR027417">
    <property type="entry name" value="P-loop_NTPase"/>
</dbReference>
<gene>
    <name evidence="13" type="ORF">JETT_3574</name>
</gene>
<keyword evidence="2" id="KW-0547">Nucleotide-binding</keyword>
<keyword evidence="8" id="KW-0238">DNA-binding</keyword>
<evidence type="ECO:0000259" key="11">
    <source>
        <dbReference type="Pfam" id="PF13361"/>
    </source>
</evidence>
<keyword evidence="1" id="KW-0540">Nuclease</keyword>
<evidence type="ECO:0000313" key="14">
    <source>
        <dbReference type="Proteomes" id="UP000319783"/>
    </source>
</evidence>
<organism evidence="13 14">
    <name type="scientific">Candidatus Jettenia ecosi</name>
    <dbReference type="NCBI Taxonomy" id="2494326"/>
    <lineage>
        <taxon>Bacteria</taxon>
        <taxon>Pseudomonadati</taxon>
        <taxon>Planctomycetota</taxon>
        <taxon>Candidatus Brocadiia</taxon>
        <taxon>Candidatus Brocadiales</taxon>
        <taxon>Candidatus Brocadiaceae</taxon>
        <taxon>Candidatus Jettenia</taxon>
    </lineage>
</organism>
<evidence type="ECO:0000256" key="7">
    <source>
        <dbReference type="ARBA" id="ARBA00022840"/>
    </source>
</evidence>
<dbReference type="GO" id="GO:0005524">
    <property type="term" value="F:ATP binding"/>
    <property type="evidence" value="ECO:0007669"/>
    <property type="project" value="UniProtKB-KW"/>
</dbReference>
<evidence type="ECO:0000256" key="1">
    <source>
        <dbReference type="ARBA" id="ARBA00022722"/>
    </source>
</evidence>
<proteinExistence type="predicted"/>
<evidence type="ECO:0000256" key="9">
    <source>
        <dbReference type="ARBA" id="ARBA00023204"/>
    </source>
</evidence>
<dbReference type="GO" id="GO:0003677">
    <property type="term" value="F:DNA binding"/>
    <property type="evidence" value="ECO:0007669"/>
    <property type="project" value="UniProtKB-KW"/>
</dbReference>
<dbReference type="Gene3D" id="3.90.320.10">
    <property type="match status" value="1"/>
</dbReference>
<keyword evidence="5" id="KW-0347">Helicase</keyword>
<evidence type="ECO:0000256" key="6">
    <source>
        <dbReference type="ARBA" id="ARBA00022839"/>
    </source>
</evidence>
<dbReference type="AlphaFoldDB" id="A0A533Q7P7"/>
<dbReference type="InterPro" id="IPR038726">
    <property type="entry name" value="PDDEXK_AddAB-type"/>
</dbReference>
<feature type="domain" description="UvrD-like helicase C-terminal" evidence="11">
    <location>
        <begin position="315"/>
        <end position="722"/>
    </location>
</feature>
<evidence type="ECO:0000256" key="3">
    <source>
        <dbReference type="ARBA" id="ARBA00022763"/>
    </source>
</evidence>
<dbReference type="Pfam" id="PF13361">
    <property type="entry name" value="UvrD_C"/>
    <property type="match status" value="1"/>
</dbReference>
<keyword evidence="7" id="KW-0067">ATP-binding</keyword>
<feature type="domain" description="ATP-dependent helicase/deoxyribonuclease subunit B N-terminal" evidence="12">
    <location>
        <begin position="24"/>
        <end position="222"/>
    </location>
</feature>
<dbReference type="InterPro" id="IPR049035">
    <property type="entry name" value="ADDB_N"/>
</dbReference>
<sequence length="1170" mass="135027">MLSVKIGLYHPFLEQSFADTIHILKKDNPLAPLAVVAPTNIMVNRLQECLAHEQGASFMNISFMNFSVLAHEICRHSGTHVDRIIHQSVMYECLIEELLKNHIFQDTLCKNARSLPALARALFRVVQDLTNANVCADDFREVIQEGFIGDAEKHRLYGIAQLYGKFKQKLKVLRISNDSHVYHLATPQVSDSEFLKGFHHILAYGFYDLSGVELDFFREIFRYHPTTLFLPYQKKYLAFSSIKPFFESFVLGLAHDIEELSPDDNSPFPCIPGFHDNSEAISVDSKIGDFDDGASPNQIATFTSPLAGKGNEEEAKYPPERTVPAGKCSIINVSGKGDEVWVVAKEILRLAGEGYKMEEIGVVARSLEPYAETIQKLFQENLIPFVTSIQEPLERYPLVKVIRQMLLLKRENYDRPVVIEILRSPYFKMPVSHSQKITPRPDLWDILSRRLGIRGGIECWLSRLQQVKSVFTEVSGEDARSEYLPESSFYKGEMNRISGVAYNEFPFSEREDDGTGCIDEEAIEGHGSIPHDQITFLEDILKIVSNDLSSLPERASWKVMGQKITHILQNYICIPSEGTGSKDEERDRLIMQKIWELFDTIQVLDCLHEEVTPDQYIDTFIRACRQEGLPMASENIRGVQVLDVLSARGLPFRALFVLGLNEKVFPRAISEEPFLRDHVRRKLTEVLGNYLPEKLRGFDEERILFYLMLNAARERIYLLYQRSDEAGKPRIPSHYLMDITAGMGNVSKEPGREIYVPRGIRDKLYNQEISLLTPKEVRIRMALDKTDPVCFMRACGMNPGSYERSQLAVNLIDDYRPYLTAYDGIVADISQWWSKQIRSGFSPTTLEIFGACPFQFFMRKVLQLRPVEEPEKDERASAIDIGNLYHSILMDFYSTLRNQGYFNTKTNNVNPGVLLYNIARGHFTKRERQIPLRYPIIWEIEKEEMLASLTNFVTWDLQRIEQTGYIPAYLEKIIRVNPKNDLPKNVSKILWKGKIDRIDIKTVENTMSFRIVDYKSGRFLKENLMRSVVRGQKLQIPFYIIMIEYMLSEEIEKGRFAQNEIRLEEASFVYVAQNREDKKGQKGVPEKVIDANDWNEYGKQCWDTVEEFLHYIRKGIFPISPTSDNQKCEWCEFTTICRKSNQPLRFRLEHDVRLKKYHEIGNLTVGKKKM</sequence>
<reference evidence="13 14" key="1">
    <citation type="submission" date="2019-04" db="EMBL/GenBank/DDBJ databases">
        <title>Genome of a novel bacterium Candidatus Jettenia ecosi reconstructed from metagenome of an anammox bioreactor.</title>
        <authorList>
            <person name="Mardanov A.V."/>
            <person name="Beletsky A.V."/>
            <person name="Ravin N.V."/>
            <person name="Botchkova E.A."/>
            <person name="Litti Y.V."/>
            <person name="Nozhevnikova A.N."/>
        </authorList>
    </citation>
    <scope>NUCLEOTIDE SEQUENCE [LARGE SCALE GENOMIC DNA]</scope>
    <source>
        <strain evidence="13">J2</strain>
    </source>
</reference>
<accession>A0A533Q7P7</accession>
<dbReference type="Pfam" id="PF21445">
    <property type="entry name" value="ADDB_N"/>
    <property type="match status" value="1"/>
</dbReference>
<dbReference type="GO" id="GO:0006281">
    <property type="term" value="P:DNA repair"/>
    <property type="evidence" value="ECO:0007669"/>
    <property type="project" value="UniProtKB-KW"/>
</dbReference>
<dbReference type="GO" id="GO:0004386">
    <property type="term" value="F:helicase activity"/>
    <property type="evidence" value="ECO:0007669"/>
    <property type="project" value="UniProtKB-KW"/>
</dbReference>
<dbReference type="PANTHER" id="PTHR30591:SF1">
    <property type="entry name" value="RECBCD ENZYME SUBUNIT RECC"/>
    <property type="match status" value="1"/>
</dbReference>